<dbReference type="RefSeq" id="WP_376919018.1">
    <property type="nucleotide sequence ID" value="NZ_JBHRSW010000006.1"/>
</dbReference>
<evidence type="ECO:0000259" key="11">
    <source>
        <dbReference type="PROSITE" id="PS51669"/>
    </source>
</evidence>
<dbReference type="InterPro" id="IPR006656">
    <property type="entry name" value="Mopterin_OxRdtase"/>
</dbReference>
<dbReference type="InterPro" id="IPR041957">
    <property type="entry name" value="CT_Nitrate-R-NapA-like"/>
</dbReference>
<dbReference type="SUPFAM" id="SSF50692">
    <property type="entry name" value="ADC-like"/>
    <property type="match status" value="1"/>
</dbReference>
<evidence type="ECO:0000256" key="4">
    <source>
        <dbReference type="ARBA" id="ARBA00022485"/>
    </source>
</evidence>
<proteinExistence type="inferred from homology"/>
<comment type="cofactor">
    <cofactor evidence="2">
        <name>[4Fe-4S] cluster</name>
        <dbReference type="ChEBI" id="CHEBI:49883"/>
    </cofactor>
</comment>
<evidence type="ECO:0000256" key="2">
    <source>
        <dbReference type="ARBA" id="ARBA00001966"/>
    </source>
</evidence>
<dbReference type="Gene3D" id="3.40.228.10">
    <property type="entry name" value="Dimethylsulfoxide Reductase, domain 2"/>
    <property type="match status" value="1"/>
</dbReference>
<sequence>MNASVSNTLSSEKTSHTTCPYCGVGCGVEVTVSETESGQQSLSHLEGNRQHPANFGQLCVKGSNLLDTNDLSNRLLHPMIEGERVSWPDAYQHIADKFTAIINEYGSDAVAFYVSGQLLTEDYYAVNKLAKGYLGTANVDTNSRLCMSSAVSAYKRAFGEDIVPCDYQDLENTDLLVLIGSNAAWTHPILFQRMEKAKKLNPEMRIVHVDPRANATSSLADLHLGIKPGSDAYLFNGLLNYISKSHAFDRAFVESHTNGFDAALSSASLSIEEVASHCDIDAKTVKQFYELFVSSPKAISFYSMGINQSNSGVDKANSIINCHLASGKIGKEGCGPFSITGQPNAMGGREVGGLANMLAAHMDIENPTHKARVKEFWQSPTIAEQGGLKAVDLFDSLENGKVKAVWIMATNPLVSMPNRNKIERALKKAELVVVSDVVSENDTLAYAHVKLPATAWSEKDGTVTNSERRVSRQRGLLIPPGEAKHDWQIISEFAQAMGFKEGFNYTHPSQIYAEHAALSGYENDDERYFNISAHKNISLNTYNNMKPYRWPLPEVGATQNSLPDSKRVFSDGKFYTENRRANFIPIDPRIPEQCTSDDYPFVLNTGRLRDQWHTMTRTGKTGKLAQHISESSIYMRAEDAAKLSVSEGEWVHISSAMSQAEQVCLPVKIDEKLRLGTCFAPIHWNQTFASSASIARLFTDARDPLSGQPELKHAAIKIEKSPVVQYVQVFQSKIDVLELKQLFDHWQKSVRDDVECFTAALTQKESTASSIFNKIVTEFSHLGCQIYSRIVNSLSIIVVSKDEVIKAVIVMSDKPINLAQDWLAQQIYKNIEEIDLPSLLRGIPDESFTLGRQVCSCFNVREKTIVNAIKSGFASVSSLGDKLKCGTNCGSCKSELAELVKTHSGNIPISVVTEVHDSEDVV</sequence>
<dbReference type="InterPro" id="IPR006657">
    <property type="entry name" value="MoPterin_dinucl-bd_dom"/>
</dbReference>
<evidence type="ECO:0000256" key="10">
    <source>
        <dbReference type="ARBA" id="ARBA00023063"/>
    </source>
</evidence>
<dbReference type="Pfam" id="PF01568">
    <property type="entry name" value="Molydop_binding"/>
    <property type="match status" value="1"/>
</dbReference>
<keyword evidence="9" id="KW-0411">Iron-sulfur</keyword>
<dbReference type="Gene3D" id="3.40.50.740">
    <property type="match status" value="1"/>
</dbReference>
<dbReference type="InterPro" id="IPR027467">
    <property type="entry name" value="MopterinOxRdtase_cofactor_BS"/>
</dbReference>
<dbReference type="PROSITE" id="PS00551">
    <property type="entry name" value="MOLYBDOPTERIN_PROK_1"/>
    <property type="match status" value="1"/>
</dbReference>
<keyword evidence="10" id="KW-0534">Nitrate assimilation</keyword>
<dbReference type="Gene3D" id="2.40.40.20">
    <property type="match status" value="1"/>
</dbReference>
<dbReference type="PANTHER" id="PTHR43105">
    <property type="entry name" value="RESPIRATORY NITRATE REDUCTASE"/>
    <property type="match status" value="1"/>
</dbReference>
<evidence type="ECO:0000313" key="13">
    <source>
        <dbReference type="Proteomes" id="UP001595478"/>
    </source>
</evidence>
<evidence type="ECO:0000256" key="8">
    <source>
        <dbReference type="ARBA" id="ARBA00023004"/>
    </source>
</evidence>
<evidence type="ECO:0000256" key="7">
    <source>
        <dbReference type="ARBA" id="ARBA00023002"/>
    </source>
</evidence>
<dbReference type="CDD" id="cd02791">
    <property type="entry name" value="MopB_CT_Nitrate-R-NapA-like"/>
    <property type="match status" value="1"/>
</dbReference>
<dbReference type="InterPro" id="IPR006963">
    <property type="entry name" value="Mopterin_OxRdtase_4Fe-4S_dom"/>
</dbReference>
<evidence type="ECO:0000256" key="1">
    <source>
        <dbReference type="ARBA" id="ARBA00001942"/>
    </source>
</evidence>
<keyword evidence="13" id="KW-1185">Reference proteome</keyword>
<dbReference type="Pfam" id="PF04879">
    <property type="entry name" value="Molybdop_Fe4S4"/>
    <property type="match status" value="1"/>
</dbReference>
<keyword evidence="8" id="KW-0408">Iron</keyword>
<protein>
    <submittedName>
        <fullName evidence="12">Molybdopterin-dependent oxidoreductase</fullName>
    </submittedName>
</protein>
<organism evidence="12 13">
    <name type="scientific">Agaribacter flavus</name>
    <dbReference type="NCBI Taxonomy" id="1902781"/>
    <lineage>
        <taxon>Bacteria</taxon>
        <taxon>Pseudomonadati</taxon>
        <taxon>Pseudomonadota</taxon>
        <taxon>Gammaproteobacteria</taxon>
        <taxon>Alteromonadales</taxon>
        <taxon>Alteromonadaceae</taxon>
        <taxon>Agaribacter</taxon>
    </lineage>
</organism>
<dbReference type="SUPFAM" id="SSF53706">
    <property type="entry name" value="Formate dehydrogenase/DMSO reductase, domains 1-3"/>
    <property type="match status" value="1"/>
</dbReference>
<dbReference type="Proteomes" id="UP001595478">
    <property type="component" value="Unassembled WGS sequence"/>
</dbReference>
<comment type="cofactor">
    <cofactor evidence="1">
        <name>Mo-bis(molybdopterin guanine dinucleotide)</name>
        <dbReference type="ChEBI" id="CHEBI:60539"/>
    </cofactor>
</comment>
<dbReference type="InterPro" id="IPR007419">
    <property type="entry name" value="BFD-like_2Fe2S-bd_dom"/>
</dbReference>
<evidence type="ECO:0000256" key="6">
    <source>
        <dbReference type="ARBA" id="ARBA00022723"/>
    </source>
</evidence>
<name>A0ABV7FP20_9ALTE</name>
<dbReference type="EMBL" id="JBHRSW010000006">
    <property type="protein sequence ID" value="MFC3120875.1"/>
    <property type="molecule type" value="Genomic_DNA"/>
</dbReference>
<dbReference type="PROSITE" id="PS51669">
    <property type="entry name" value="4FE4S_MOW_BIS_MGD"/>
    <property type="match status" value="1"/>
</dbReference>
<dbReference type="Pfam" id="PF00384">
    <property type="entry name" value="Molybdopterin"/>
    <property type="match status" value="1"/>
</dbReference>
<comment type="similarity">
    <text evidence="3">Belongs to the prokaryotic molybdopterin-containing oxidoreductase family. NasA/NapA/NarB subfamily.</text>
</comment>
<dbReference type="PANTHER" id="PTHR43105:SF9">
    <property type="entry name" value="NADPH-FE(3+) OXIDOREDUCTASE SUBUNIT ALPHA"/>
    <property type="match status" value="1"/>
</dbReference>
<keyword evidence="6" id="KW-0479">Metal-binding</keyword>
<evidence type="ECO:0000256" key="3">
    <source>
        <dbReference type="ARBA" id="ARBA00008747"/>
    </source>
</evidence>
<keyword evidence="5" id="KW-0500">Molybdenum</keyword>
<dbReference type="SMART" id="SM00926">
    <property type="entry name" value="Molybdop_Fe4S4"/>
    <property type="match status" value="1"/>
</dbReference>
<reference evidence="13" key="1">
    <citation type="journal article" date="2019" name="Int. J. Syst. Evol. Microbiol.">
        <title>The Global Catalogue of Microorganisms (GCM) 10K type strain sequencing project: providing services to taxonomists for standard genome sequencing and annotation.</title>
        <authorList>
            <consortium name="The Broad Institute Genomics Platform"/>
            <consortium name="The Broad Institute Genome Sequencing Center for Infectious Disease"/>
            <person name="Wu L."/>
            <person name="Ma J."/>
        </authorList>
    </citation>
    <scope>NUCLEOTIDE SEQUENCE [LARGE SCALE GENOMIC DNA]</scope>
    <source>
        <strain evidence="13">KCTC 52473</strain>
    </source>
</reference>
<dbReference type="Gene3D" id="2.20.25.90">
    <property type="entry name" value="ADC-like domains"/>
    <property type="match status" value="1"/>
</dbReference>
<comment type="caution">
    <text evidence="12">The sequence shown here is derived from an EMBL/GenBank/DDBJ whole genome shotgun (WGS) entry which is preliminary data.</text>
</comment>
<accession>A0ABV7FP20</accession>
<feature type="domain" description="4Fe-4S Mo/W bis-MGD-type" evidence="11">
    <location>
        <begin position="12"/>
        <end position="73"/>
    </location>
</feature>
<evidence type="ECO:0000256" key="5">
    <source>
        <dbReference type="ARBA" id="ARBA00022505"/>
    </source>
</evidence>
<dbReference type="CDD" id="cd02754">
    <property type="entry name" value="MopB_Nitrate-R-NapA-like"/>
    <property type="match status" value="1"/>
</dbReference>
<dbReference type="Pfam" id="PF04324">
    <property type="entry name" value="Fer2_BFD"/>
    <property type="match status" value="1"/>
</dbReference>
<keyword evidence="4" id="KW-0004">4Fe-4S</keyword>
<gene>
    <name evidence="12" type="ORF">ACFOHL_04545</name>
</gene>
<dbReference type="InterPro" id="IPR050123">
    <property type="entry name" value="Prok_molybdopt-oxidoreductase"/>
</dbReference>
<keyword evidence="7" id="KW-0560">Oxidoreductase</keyword>
<evidence type="ECO:0000313" key="12">
    <source>
        <dbReference type="EMBL" id="MFC3120875.1"/>
    </source>
</evidence>
<evidence type="ECO:0000256" key="9">
    <source>
        <dbReference type="ARBA" id="ARBA00023014"/>
    </source>
</evidence>
<dbReference type="Gene3D" id="1.10.10.1100">
    <property type="entry name" value="BFD-like [2Fe-2S]-binding domain"/>
    <property type="match status" value="1"/>
</dbReference>
<dbReference type="InterPro" id="IPR009010">
    <property type="entry name" value="Asp_de-COase-like_dom_sf"/>
</dbReference>
<dbReference type="InterPro" id="IPR041854">
    <property type="entry name" value="BFD-like_2Fe2S-bd_dom_sf"/>
</dbReference>